<evidence type="ECO:0000259" key="2">
    <source>
        <dbReference type="PROSITE" id="PS50858"/>
    </source>
</evidence>
<dbReference type="SUPFAM" id="SSF140383">
    <property type="entry name" value="BSD domain-like"/>
    <property type="match status" value="2"/>
</dbReference>
<evidence type="ECO:0000313" key="3">
    <source>
        <dbReference type="EnsemblProtists" id="EOD33400"/>
    </source>
</evidence>
<sequence length="313" mass="33481">MFLLPRPRRELASVLAPTTRRAPLREMAPPRGRRRDQPRASGERRSAATMRRECRYNSQRVFALLGALGVQSATSVTSLFLAKRVMGGAQSADGSSSSFSAVWAELPDAAKDEIAALAGKDSTALLKPHPKAPPAAPPVPLGTKASLDHTAATAALTLVPRLQRKHYETIPKTLTEAAFWEAFFSHATVIVTRHAKALLVAQGEGDAWRCAAPDDSFTPAWEAADEAARAKLAALAAAESEALLTAAMKAPPPFPAVPLGTTVAISERAAVAALTLVPGLQKRQYALVPRRLDEKAFWVNFFSHATCLLAPKK</sequence>
<keyword evidence="4" id="KW-1185">Reference proteome</keyword>
<organism evidence="3 4">
    <name type="scientific">Emiliania huxleyi (strain CCMP1516)</name>
    <dbReference type="NCBI Taxonomy" id="280463"/>
    <lineage>
        <taxon>Eukaryota</taxon>
        <taxon>Haptista</taxon>
        <taxon>Haptophyta</taxon>
        <taxon>Prymnesiophyceae</taxon>
        <taxon>Isochrysidales</taxon>
        <taxon>Noelaerhabdaceae</taxon>
        <taxon>Emiliania</taxon>
    </lineage>
</organism>
<feature type="compositionally biased region" description="Basic and acidic residues" evidence="1">
    <location>
        <begin position="35"/>
        <end position="51"/>
    </location>
</feature>
<reference evidence="4" key="1">
    <citation type="journal article" date="2013" name="Nature">
        <title>Pan genome of the phytoplankton Emiliania underpins its global distribution.</title>
        <authorList>
            <person name="Read B.A."/>
            <person name="Kegel J."/>
            <person name="Klute M.J."/>
            <person name="Kuo A."/>
            <person name="Lefebvre S.C."/>
            <person name="Maumus F."/>
            <person name="Mayer C."/>
            <person name="Miller J."/>
            <person name="Monier A."/>
            <person name="Salamov A."/>
            <person name="Young J."/>
            <person name="Aguilar M."/>
            <person name="Claverie J.M."/>
            <person name="Frickenhaus S."/>
            <person name="Gonzalez K."/>
            <person name="Herman E.K."/>
            <person name="Lin Y.C."/>
            <person name="Napier J."/>
            <person name="Ogata H."/>
            <person name="Sarno A.F."/>
            <person name="Shmutz J."/>
            <person name="Schroeder D."/>
            <person name="de Vargas C."/>
            <person name="Verret F."/>
            <person name="von Dassow P."/>
            <person name="Valentin K."/>
            <person name="Van de Peer Y."/>
            <person name="Wheeler G."/>
            <person name="Dacks J.B."/>
            <person name="Delwiche C.F."/>
            <person name="Dyhrman S.T."/>
            <person name="Glockner G."/>
            <person name="John U."/>
            <person name="Richards T."/>
            <person name="Worden A.Z."/>
            <person name="Zhang X."/>
            <person name="Grigoriev I.V."/>
            <person name="Allen A.E."/>
            <person name="Bidle K."/>
            <person name="Borodovsky M."/>
            <person name="Bowler C."/>
            <person name="Brownlee C."/>
            <person name="Cock J.M."/>
            <person name="Elias M."/>
            <person name="Gladyshev V.N."/>
            <person name="Groth M."/>
            <person name="Guda C."/>
            <person name="Hadaegh A."/>
            <person name="Iglesias-Rodriguez M.D."/>
            <person name="Jenkins J."/>
            <person name="Jones B.M."/>
            <person name="Lawson T."/>
            <person name="Leese F."/>
            <person name="Lindquist E."/>
            <person name="Lobanov A."/>
            <person name="Lomsadze A."/>
            <person name="Malik S.B."/>
            <person name="Marsh M.E."/>
            <person name="Mackinder L."/>
            <person name="Mock T."/>
            <person name="Mueller-Roeber B."/>
            <person name="Pagarete A."/>
            <person name="Parker M."/>
            <person name="Probert I."/>
            <person name="Quesneville H."/>
            <person name="Raines C."/>
            <person name="Rensing S.A."/>
            <person name="Riano-Pachon D.M."/>
            <person name="Richier S."/>
            <person name="Rokitta S."/>
            <person name="Shiraiwa Y."/>
            <person name="Soanes D.M."/>
            <person name="van der Giezen M."/>
            <person name="Wahlund T.M."/>
            <person name="Williams B."/>
            <person name="Wilson W."/>
            <person name="Wolfe G."/>
            <person name="Wurch L.L."/>
        </authorList>
    </citation>
    <scope>NUCLEOTIDE SEQUENCE</scope>
</reference>
<feature type="region of interest" description="Disordered" evidence="1">
    <location>
        <begin position="13"/>
        <end position="51"/>
    </location>
</feature>
<dbReference type="InterPro" id="IPR005607">
    <property type="entry name" value="BSD_dom"/>
</dbReference>
<dbReference type="Gene3D" id="1.10.3970.10">
    <property type="entry name" value="BSD domain"/>
    <property type="match status" value="2"/>
</dbReference>
<dbReference type="InterPro" id="IPR035925">
    <property type="entry name" value="BSD_dom_sf"/>
</dbReference>
<dbReference type="PaxDb" id="2903-EOD33400"/>
<reference evidence="3" key="2">
    <citation type="submission" date="2024-10" db="UniProtKB">
        <authorList>
            <consortium name="EnsemblProtists"/>
        </authorList>
    </citation>
    <scope>IDENTIFICATION</scope>
</reference>
<feature type="domain" description="BSD" evidence="2">
    <location>
        <begin position="160"/>
        <end position="191"/>
    </location>
</feature>
<dbReference type="Proteomes" id="UP000013827">
    <property type="component" value="Unassembled WGS sequence"/>
</dbReference>
<evidence type="ECO:0000256" key="1">
    <source>
        <dbReference type="SAM" id="MobiDB-lite"/>
    </source>
</evidence>
<dbReference type="HOGENOM" id="CLU_889764_0_0_1"/>
<evidence type="ECO:0000313" key="4">
    <source>
        <dbReference type="Proteomes" id="UP000013827"/>
    </source>
</evidence>
<proteinExistence type="predicted"/>
<dbReference type="AlphaFoldDB" id="A0A0D3KCB5"/>
<dbReference type="RefSeq" id="XP_005785829.1">
    <property type="nucleotide sequence ID" value="XM_005785772.1"/>
</dbReference>
<dbReference type="KEGG" id="ehx:EMIHUDRAFT_455813"/>
<protein>
    <recommendedName>
        <fullName evidence="2">BSD domain-containing protein</fullName>
    </recommendedName>
</protein>
<dbReference type="PROSITE" id="PS50858">
    <property type="entry name" value="BSD"/>
    <property type="match status" value="2"/>
</dbReference>
<name>A0A0D3KCB5_EMIH1</name>
<accession>A0A0D3KCB5</accession>
<dbReference type="GeneID" id="17278670"/>
<dbReference type="EnsemblProtists" id="EOD33400">
    <property type="protein sequence ID" value="EOD33400"/>
    <property type="gene ID" value="EMIHUDRAFT_455813"/>
</dbReference>
<feature type="domain" description="BSD" evidence="2">
    <location>
        <begin position="278"/>
        <end position="309"/>
    </location>
</feature>